<keyword evidence="3" id="KW-1185">Reference proteome</keyword>
<dbReference type="EMBL" id="ML121569">
    <property type="protein sequence ID" value="RPB20592.1"/>
    <property type="molecule type" value="Genomic_DNA"/>
</dbReference>
<dbReference type="InParanoid" id="A0A3N4LGL9"/>
<name>A0A3N4LGL9_9PEZI</name>
<feature type="compositionally biased region" description="Basic and acidic residues" evidence="1">
    <location>
        <begin position="80"/>
        <end position="90"/>
    </location>
</feature>
<gene>
    <name evidence="2" type="ORF">L211DRAFT_509206</name>
</gene>
<proteinExistence type="predicted"/>
<accession>A0A3N4LGL9</accession>
<dbReference type="Proteomes" id="UP000267821">
    <property type="component" value="Unassembled WGS sequence"/>
</dbReference>
<evidence type="ECO:0000256" key="1">
    <source>
        <dbReference type="SAM" id="MobiDB-lite"/>
    </source>
</evidence>
<evidence type="ECO:0000313" key="3">
    <source>
        <dbReference type="Proteomes" id="UP000267821"/>
    </source>
</evidence>
<dbReference type="AlphaFoldDB" id="A0A3N4LGL9"/>
<protein>
    <submittedName>
        <fullName evidence="2">Uncharacterized protein</fullName>
    </submittedName>
</protein>
<evidence type="ECO:0000313" key="2">
    <source>
        <dbReference type="EMBL" id="RPB20592.1"/>
    </source>
</evidence>
<feature type="region of interest" description="Disordered" evidence="1">
    <location>
        <begin position="64"/>
        <end position="104"/>
    </location>
</feature>
<organism evidence="2 3">
    <name type="scientific">Terfezia boudieri ATCC MYA-4762</name>
    <dbReference type="NCBI Taxonomy" id="1051890"/>
    <lineage>
        <taxon>Eukaryota</taxon>
        <taxon>Fungi</taxon>
        <taxon>Dikarya</taxon>
        <taxon>Ascomycota</taxon>
        <taxon>Pezizomycotina</taxon>
        <taxon>Pezizomycetes</taxon>
        <taxon>Pezizales</taxon>
        <taxon>Pezizaceae</taxon>
        <taxon>Terfezia</taxon>
    </lineage>
</organism>
<reference evidence="2 3" key="1">
    <citation type="journal article" date="2018" name="Nat. Ecol. Evol.">
        <title>Pezizomycetes genomes reveal the molecular basis of ectomycorrhizal truffle lifestyle.</title>
        <authorList>
            <person name="Murat C."/>
            <person name="Payen T."/>
            <person name="Noel B."/>
            <person name="Kuo A."/>
            <person name="Morin E."/>
            <person name="Chen J."/>
            <person name="Kohler A."/>
            <person name="Krizsan K."/>
            <person name="Balestrini R."/>
            <person name="Da Silva C."/>
            <person name="Montanini B."/>
            <person name="Hainaut M."/>
            <person name="Levati E."/>
            <person name="Barry K.W."/>
            <person name="Belfiori B."/>
            <person name="Cichocki N."/>
            <person name="Clum A."/>
            <person name="Dockter R.B."/>
            <person name="Fauchery L."/>
            <person name="Guy J."/>
            <person name="Iotti M."/>
            <person name="Le Tacon F."/>
            <person name="Lindquist E.A."/>
            <person name="Lipzen A."/>
            <person name="Malagnac F."/>
            <person name="Mello A."/>
            <person name="Molinier V."/>
            <person name="Miyauchi S."/>
            <person name="Poulain J."/>
            <person name="Riccioni C."/>
            <person name="Rubini A."/>
            <person name="Sitrit Y."/>
            <person name="Splivallo R."/>
            <person name="Traeger S."/>
            <person name="Wang M."/>
            <person name="Zifcakova L."/>
            <person name="Wipf D."/>
            <person name="Zambonelli A."/>
            <person name="Paolocci F."/>
            <person name="Nowrousian M."/>
            <person name="Ottonello S."/>
            <person name="Baldrian P."/>
            <person name="Spatafora J.W."/>
            <person name="Henrissat B."/>
            <person name="Nagy L.G."/>
            <person name="Aury J.M."/>
            <person name="Wincker P."/>
            <person name="Grigoriev I.V."/>
            <person name="Bonfante P."/>
            <person name="Martin F.M."/>
        </authorList>
    </citation>
    <scope>NUCLEOTIDE SEQUENCE [LARGE SCALE GENOMIC DNA]</scope>
    <source>
        <strain evidence="2 3">ATCC MYA-4762</strain>
    </source>
</reference>
<sequence length="163" mass="17627">MLMSCAVMCQRKGPWVLMVELPAGSFLRLKPFFFFFFQGLFRRLPRGAAVPICRVWGGRRWPRRDPSTTYVSGPGAAERQLGEGSRKPTETRSPGDPGKASGCNRAAGGNSALFGVKGMYCMYRPGSCAGRGGVWASRRDDLPEGQGRGIATAVHTIQQASGL</sequence>